<reference evidence="2 3" key="1">
    <citation type="submission" date="2018-09" db="EMBL/GenBank/DDBJ databases">
        <title>Genomic investigation of the strawberry pathogen Phytophthora fragariae indicates pathogenicity is determined by transcriptional variation in three key races.</title>
        <authorList>
            <person name="Adams T.M."/>
            <person name="Armitage A.D."/>
            <person name="Sobczyk M.K."/>
            <person name="Bates H.J."/>
            <person name="Dunwell J.M."/>
            <person name="Nellist C.F."/>
            <person name="Harrison R.J."/>
        </authorList>
    </citation>
    <scope>NUCLEOTIDE SEQUENCE [LARGE SCALE GENOMIC DNA]</scope>
    <source>
        <strain evidence="2 3">NOV-77</strain>
    </source>
</reference>
<sequence>MQTPQPHDDSAPPPSQLAAATPPARAGADTDQHQEDTQTRDAATHCSEDDGGVSPSDGQVCSENKGAGSERGSSSSEQRDDSGDEDFSLESSAGDSDEEAFTEASAPSTDESEEDLSNFLLDVDLNTQVTELIQSDPCESGCARGKAKELESLVCSLSQMTKAEKTTSLYTLLAVLMQIPVDRKRGSGDRGRFNYYLPFVGQVCRPVFAMAYGAVPMTIQRYKKRIRDGNMAIKDHGNKLNKNASQVDVVWLVKWFTELNLLRKLMRWSQYVCACRRTLTEQLRNSTAVTSTHRFLRILLGIVFGTRCTRSWSPASGCVNSLDPRCGSC</sequence>
<proteinExistence type="predicted"/>
<feature type="compositionally biased region" description="Basic and acidic residues" evidence="1">
    <location>
        <begin position="28"/>
        <end position="48"/>
    </location>
</feature>
<comment type="caution">
    <text evidence="2">The sequence shown here is derived from an EMBL/GenBank/DDBJ whole genome shotgun (WGS) entry which is preliminary data.</text>
</comment>
<feature type="compositionally biased region" description="Low complexity" evidence="1">
    <location>
        <begin position="18"/>
        <end position="27"/>
    </location>
</feature>
<organism evidence="2 3">
    <name type="scientific">Phytophthora fragariae</name>
    <dbReference type="NCBI Taxonomy" id="53985"/>
    <lineage>
        <taxon>Eukaryota</taxon>
        <taxon>Sar</taxon>
        <taxon>Stramenopiles</taxon>
        <taxon>Oomycota</taxon>
        <taxon>Peronosporomycetes</taxon>
        <taxon>Peronosporales</taxon>
        <taxon>Peronosporaceae</taxon>
        <taxon>Phytophthora</taxon>
    </lineage>
</organism>
<protein>
    <submittedName>
        <fullName evidence="2">Uncharacterized protein</fullName>
    </submittedName>
</protein>
<dbReference type="PANTHER" id="PTHR34415:SF1">
    <property type="entry name" value="INTEGRASE CATALYTIC DOMAIN-CONTAINING PROTEIN"/>
    <property type="match status" value="1"/>
</dbReference>
<gene>
    <name evidence="2" type="ORF">PF008_g4360</name>
</gene>
<evidence type="ECO:0000256" key="1">
    <source>
        <dbReference type="SAM" id="MobiDB-lite"/>
    </source>
</evidence>
<dbReference type="PANTHER" id="PTHR34415">
    <property type="entry name" value="INTEGRASE CATALYTIC DOMAIN-CONTAINING PROTEIN"/>
    <property type="match status" value="1"/>
</dbReference>
<accession>A0A6G0SDG6</accession>
<evidence type="ECO:0000313" key="3">
    <source>
        <dbReference type="Proteomes" id="UP000486351"/>
    </source>
</evidence>
<dbReference type="Proteomes" id="UP000486351">
    <property type="component" value="Unassembled WGS sequence"/>
</dbReference>
<name>A0A6G0SDG6_9STRA</name>
<dbReference type="AlphaFoldDB" id="A0A6G0SDG6"/>
<dbReference type="EMBL" id="QXFY01000147">
    <property type="protein sequence ID" value="KAE9354811.1"/>
    <property type="molecule type" value="Genomic_DNA"/>
</dbReference>
<feature type="compositionally biased region" description="Basic and acidic residues" evidence="1">
    <location>
        <begin position="1"/>
        <end position="10"/>
    </location>
</feature>
<feature type="region of interest" description="Disordered" evidence="1">
    <location>
        <begin position="1"/>
        <end position="115"/>
    </location>
</feature>
<evidence type="ECO:0000313" key="2">
    <source>
        <dbReference type="EMBL" id="KAE9354811.1"/>
    </source>
</evidence>